<dbReference type="AlphaFoldDB" id="A0A9Q1MHX0"/>
<reference evidence="2" key="1">
    <citation type="journal article" date="2023" name="Proc. Natl. Acad. Sci. U.S.A.">
        <title>Genomic and structural basis for evolution of tropane alkaloid biosynthesis.</title>
        <authorList>
            <person name="Wanga Y.-J."/>
            <person name="Taina T."/>
            <person name="Yua J.-Y."/>
            <person name="Lia J."/>
            <person name="Xua B."/>
            <person name="Chenc J."/>
            <person name="D'Auriad J.C."/>
            <person name="Huanga J.-P."/>
            <person name="Huanga S.-X."/>
        </authorList>
    </citation>
    <scope>NUCLEOTIDE SEQUENCE [LARGE SCALE GENOMIC DNA]</scope>
    <source>
        <strain evidence="2">cv. KIB-2019</strain>
    </source>
</reference>
<dbReference type="Proteomes" id="UP001152561">
    <property type="component" value="Unassembled WGS sequence"/>
</dbReference>
<sequence>MNLNKENDKKESVNIYQNTTSKRDREKSLIFLLCKLLLSFQQISEMEIGLAVGSAFLSSALNVLFDRLTPKGDLMKMFQTDNPDFVLLEKLRRTLRGLKIVENK</sequence>
<evidence type="ECO:0000313" key="2">
    <source>
        <dbReference type="Proteomes" id="UP001152561"/>
    </source>
</evidence>
<dbReference type="OrthoDB" id="1300367at2759"/>
<accession>A0A9Q1MHX0</accession>
<evidence type="ECO:0000313" key="1">
    <source>
        <dbReference type="EMBL" id="KAJ8559954.1"/>
    </source>
</evidence>
<comment type="caution">
    <text evidence="1">The sequence shown here is derived from an EMBL/GenBank/DDBJ whole genome shotgun (WGS) entry which is preliminary data.</text>
</comment>
<name>A0A9Q1MHX0_9SOLA</name>
<proteinExistence type="predicted"/>
<organism evidence="1 2">
    <name type="scientific">Anisodus acutangulus</name>
    <dbReference type="NCBI Taxonomy" id="402998"/>
    <lineage>
        <taxon>Eukaryota</taxon>
        <taxon>Viridiplantae</taxon>
        <taxon>Streptophyta</taxon>
        <taxon>Embryophyta</taxon>
        <taxon>Tracheophyta</taxon>
        <taxon>Spermatophyta</taxon>
        <taxon>Magnoliopsida</taxon>
        <taxon>eudicotyledons</taxon>
        <taxon>Gunneridae</taxon>
        <taxon>Pentapetalae</taxon>
        <taxon>asterids</taxon>
        <taxon>lamiids</taxon>
        <taxon>Solanales</taxon>
        <taxon>Solanaceae</taxon>
        <taxon>Solanoideae</taxon>
        <taxon>Hyoscyameae</taxon>
        <taxon>Anisodus</taxon>
    </lineage>
</organism>
<dbReference type="EMBL" id="JAJAGQ010000006">
    <property type="protein sequence ID" value="KAJ8559954.1"/>
    <property type="molecule type" value="Genomic_DNA"/>
</dbReference>
<keyword evidence="2" id="KW-1185">Reference proteome</keyword>
<protein>
    <submittedName>
        <fullName evidence="1">Uncharacterized protein</fullName>
    </submittedName>
</protein>
<gene>
    <name evidence="1" type="ORF">K7X08_004012</name>
</gene>